<dbReference type="EMBL" id="GBBK01005463">
    <property type="protein sequence ID" value="JAC19019.1"/>
    <property type="molecule type" value="mRNA"/>
</dbReference>
<protein>
    <recommendedName>
        <fullName evidence="4">Secreted protein</fullName>
    </recommendedName>
</protein>
<feature type="transmembrane region" description="Helical" evidence="1">
    <location>
        <begin position="99"/>
        <end position="124"/>
    </location>
</feature>
<keyword evidence="1" id="KW-1133">Transmembrane helix</keyword>
<dbReference type="AlphaFoldDB" id="A0A023FE21"/>
<evidence type="ECO:0000256" key="1">
    <source>
        <dbReference type="SAM" id="Phobius"/>
    </source>
</evidence>
<keyword evidence="1" id="KW-0812">Transmembrane</keyword>
<evidence type="ECO:0000313" key="3">
    <source>
        <dbReference type="EMBL" id="JAC19019.1"/>
    </source>
</evidence>
<feature type="signal peptide" evidence="2">
    <location>
        <begin position="1"/>
        <end position="17"/>
    </location>
</feature>
<reference evidence="3" key="1">
    <citation type="submission" date="2014-03" db="EMBL/GenBank/DDBJ databases">
        <title>The sialotranscriptome of Amblyomma triste, Amblyomma parvum and Amblyomma cajennense ticks, uncovered by 454-based RNA-seq.</title>
        <authorList>
            <person name="Garcia G.R."/>
            <person name="Gardinassi L.G."/>
            <person name="Ribeiro J.M."/>
            <person name="Anatriello E."/>
            <person name="Ferreira B.R."/>
            <person name="Moreira H.N."/>
            <person name="Mafra C."/>
            <person name="Olegario M.M."/>
            <person name="Szabo P.J."/>
            <person name="Miranda-Santos I.K."/>
            <person name="Maruyama S.R."/>
        </authorList>
    </citation>
    <scope>NUCLEOTIDE SEQUENCE</scope>
    <source>
        <strain evidence="3">Uberlandia</strain>
        <tissue evidence="3">Salivary glands</tissue>
    </source>
</reference>
<evidence type="ECO:0000256" key="2">
    <source>
        <dbReference type="SAM" id="SignalP"/>
    </source>
</evidence>
<organism evidence="3">
    <name type="scientific">Amblyomma cajennense</name>
    <name type="common">Cayenne tick</name>
    <name type="synonym">Acarus cajennensis</name>
    <dbReference type="NCBI Taxonomy" id="34607"/>
    <lineage>
        <taxon>Eukaryota</taxon>
        <taxon>Metazoa</taxon>
        <taxon>Ecdysozoa</taxon>
        <taxon>Arthropoda</taxon>
        <taxon>Chelicerata</taxon>
        <taxon>Arachnida</taxon>
        <taxon>Acari</taxon>
        <taxon>Parasitiformes</taxon>
        <taxon>Ixodida</taxon>
        <taxon>Ixodoidea</taxon>
        <taxon>Ixodidae</taxon>
        <taxon>Amblyomminae</taxon>
        <taxon>Amblyomma</taxon>
    </lineage>
</organism>
<evidence type="ECO:0008006" key="4">
    <source>
        <dbReference type="Google" id="ProtNLM"/>
    </source>
</evidence>
<keyword evidence="2" id="KW-0732">Signal</keyword>
<name>A0A023FE21_AMBCJ</name>
<sequence length="126" mass="14101">MFLACILLVILLCGLHARPTTYYGPVNEDGKRIHIPVPHFCLGKQHVSCGSTAKHFKTLLKGLRECRKARPDELLCKLFAFLFPLPLFFLLQLSARSALAAFVFFFFQCVVGHAVTCGMCPLVCTR</sequence>
<feature type="chain" id="PRO_5001516479" description="Secreted protein" evidence="2">
    <location>
        <begin position="18"/>
        <end position="126"/>
    </location>
</feature>
<proteinExistence type="evidence at transcript level"/>
<keyword evidence="1" id="KW-0472">Membrane</keyword>
<accession>A0A023FE21</accession>
<feature type="transmembrane region" description="Helical" evidence="1">
    <location>
        <begin position="74"/>
        <end position="93"/>
    </location>
</feature>